<name>A0AAN6JMQ8_9BASI</name>
<sequence length="563" mass="63531">MAPSIDIKPVQPEEIKKEKLPVTILSGFLGSGKTTLLQYILKGDHGMKVAVIVNDIGQFNVDGALLGHHASKTTEKLVQLQNGCICCTLRSDLLQEIGELASKGTFDYLVIESSGISEPQQVAETFAEEFSDMMLQAAEDLKTEMKDMTPEEVKSNVKVAEVLAAGGLPAISRLDCCVTVVDAANIMDNFNTHEFLVDRFGREDVPEEDDRDISNLFVDQIEFSDRIIINKVDLVSKEHLAKVKQLVRTLNPEAHLIESIHGHIDLKQILNTHSFSYTKAAMSAGWLKSLNEEVTPETEEYGVGTFVYAQRRPFHPERLWKACRNVFVVIQTEYMDDGCDAPAAEGEDEDEEPEDADDEDEHDDEDEDEEMTEEEDGASEAGSDSEAQPQLNPAARLEAKRADPTWKDLLRSKGFFWLATRPLLFGEWSSAGLYLTLQGGGRWRCELPRDLWPTDPEIVRAIERDFKGPWGDRRQELVFIGQNMRDDPLTGAEGAEKRIRRALDACLLNDEEWARWQRIMQSKAKGLRTPKQKQRALDELFNDGFEDWDEVDELNQDHTGHNH</sequence>
<evidence type="ECO:0000256" key="1">
    <source>
        <dbReference type="SAM" id="MobiDB-lite"/>
    </source>
</evidence>
<dbReference type="AlphaFoldDB" id="A0AAN6JMQ8"/>
<feature type="compositionally biased region" description="Acidic residues" evidence="1">
    <location>
        <begin position="338"/>
        <end position="378"/>
    </location>
</feature>
<evidence type="ECO:0000313" key="4">
    <source>
        <dbReference type="Proteomes" id="UP001176521"/>
    </source>
</evidence>
<dbReference type="PANTHER" id="PTHR43603:SF1">
    <property type="entry name" value="ZINC-REGULATED GTPASE METALLOPROTEIN ACTIVATOR 1"/>
    <property type="match status" value="1"/>
</dbReference>
<proteinExistence type="predicted"/>
<feature type="domain" description="CobW C-terminal" evidence="2">
    <location>
        <begin position="303"/>
        <end position="507"/>
    </location>
</feature>
<dbReference type="Gene3D" id="3.40.50.300">
    <property type="entry name" value="P-loop containing nucleotide triphosphate hydrolases"/>
    <property type="match status" value="1"/>
</dbReference>
<dbReference type="Pfam" id="PF02492">
    <property type="entry name" value="cobW"/>
    <property type="match status" value="2"/>
</dbReference>
<dbReference type="Pfam" id="PF07683">
    <property type="entry name" value="CobW_C"/>
    <property type="match status" value="1"/>
</dbReference>
<dbReference type="SUPFAM" id="SSF90002">
    <property type="entry name" value="Hypothetical protein YjiA, C-terminal domain"/>
    <property type="match status" value="1"/>
</dbReference>
<evidence type="ECO:0000259" key="2">
    <source>
        <dbReference type="SMART" id="SM00833"/>
    </source>
</evidence>
<evidence type="ECO:0000313" key="3">
    <source>
        <dbReference type="EMBL" id="KAK0536176.1"/>
    </source>
</evidence>
<organism evidence="3 4">
    <name type="scientific">Tilletia horrida</name>
    <dbReference type="NCBI Taxonomy" id="155126"/>
    <lineage>
        <taxon>Eukaryota</taxon>
        <taxon>Fungi</taxon>
        <taxon>Dikarya</taxon>
        <taxon>Basidiomycota</taxon>
        <taxon>Ustilaginomycotina</taxon>
        <taxon>Exobasidiomycetes</taxon>
        <taxon>Tilletiales</taxon>
        <taxon>Tilletiaceae</taxon>
        <taxon>Tilletia</taxon>
    </lineage>
</organism>
<dbReference type="SMART" id="SM00833">
    <property type="entry name" value="CobW_C"/>
    <property type="match status" value="1"/>
</dbReference>
<keyword evidence="4" id="KW-1185">Reference proteome</keyword>
<comment type="caution">
    <text evidence="3">The sequence shown here is derived from an EMBL/GenBank/DDBJ whole genome shotgun (WGS) entry which is preliminary data.</text>
</comment>
<dbReference type="SUPFAM" id="SSF52540">
    <property type="entry name" value="P-loop containing nucleoside triphosphate hydrolases"/>
    <property type="match status" value="1"/>
</dbReference>
<dbReference type="Proteomes" id="UP001176521">
    <property type="component" value="Unassembled WGS sequence"/>
</dbReference>
<reference evidence="3" key="1">
    <citation type="journal article" date="2023" name="PhytoFront">
        <title>Draft Genome Resources of Seven Strains of Tilletia horrida, Causal Agent of Kernel Smut of Rice.</title>
        <authorList>
            <person name="Khanal S."/>
            <person name="Antony Babu S."/>
            <person name="Zhou X.G."/>
        </authorList>
    </citation>
    <scope>NUCLEOTIDE SEQUENCE</scope>
    <source>
        <strain evidence="3">TX3</strain>
    </source>
</reference>
<dbReference type="InterPro" id="IPR027417">
    <property type="entry name" value="P-loop_NTPase"/>
</dbReference>
<gene>
    <name evidence="3" type="ORF">OC842_002077</name>
</gene>
<feature type="region of interest" description="Disordered" evidence="1">
    <location>
        <begin position="338"/>
        <end position="399"/>
    </location>
</feature>
<dbReference type="CDD" id="cd03112">
    <property type="entry name" value="CobW-like"/>
    <property type="match status" value="1"/>
</dbReference>
<dbReference type="InterPro" id="IPR011629">
    <property type="entry name" value="CobW-like_C"/>
</dbReference>
<accession>A0AAN6JMQ8</accession>
<dbReference type="InterPro" id="IPR003495">
    <property type="entry name" value="CobW/HypB/UreG_nucleotide-bd"/>
</dbReference>
<dbReference type="InterPro" id="IPR051927">
    <property type="entry name" value="Zn_Chap_cDPG_Synth"/>
</dbReference>
<dbReference type="EMBL" id="JAPDMQ010000081">
    <property type="protein sequence ID" value="KAK0536176.1"/>
    <property type="molecule type" value="Genomic_DNA"/>
</dbReference>
<protein>
    <recommendedName>
        <fullName evidence="2">CobW C-terminal domain-containing protein</fullName>
    </recommendedName>
</protein>
<dbReference type="PANTHER" id="PTHR43603">
    <property type="entry name" value="COBW DOMAIN-CONTAINING PROTEIN DDB_G0274527"/>
    <property type="match status" value="1"/>
</dbReference>